<keyword evidence="3" id="KW-1185">Reference proteome</keyword>
<name>A0A521CW71_9BACT</name>
<protein>
    <submittedName>
        <fullName evidence="2">PA14 domain-containing protein</fullName>
    </submittedName>
</protein>
<evidence type="ECO:0000259" key="1">
    <source>
        <dbReference type="PROSITE" id="PS51820"/>
    </source>
</evidence>
<dbReference type="EMBL" id="FXTH01000007">
    <property type="protein sequence ID" value="SMO62920.1"/>
    <property type="molecule type" value="Genomic_DNA"/>
</dbReference>
<dbReference type="SUPFAM" id="SSF56988">
    <property type="entry name" value="Anthrax protective antigen"/>
    <property type="match status" value="1"/>
</dbReference>
<dbReference type="AlphaFoldDB" id="A0A521CW71"/>
<accession>A0A521CW71</accession>
<organism evidence="2 3">
    <name type="scientific">Fodinibius sediminis</name>
    <dbReference type="NCBI Taxonomy" id="1214077"/>
    <lineage>
        <taxon>Bacteria</taxon>
        <taxon>Pseudomonadati</taxon>
        <taxon>Balneolota</taxon>
        <taxon>Balneolia</taxon>
        <taxon>Balneolales</taxon>
        <taxon>Balneolaceae</taxon>
        <taxon>Fodinibius</taxon>
    </lineage>
</organism>
<dbReference type="Pfam" id="PF07691">
    <property type="entry name" value="PA14"/>
    <property type="match status" value="1"/>
</dbReference>
<dbReference type="GO" id="GO:0016787">
    <property type="term" value="F:hydrolase activity"/>
    <property type="evidence" value="ECO:0007669"/>
    <property type="project" value="InterPro"/>
</dbReference>
<evidence type="ECO:0000313" key="2">
    <source>
        <dbReference type="EMBL" id="SMO62920.1"/>
    </source>
</evidence>
<dbReference type="PROSITE" id="PS51820">
    <property type="entry name" value="PA14"/>
    <property type="match status" value="1"/>
</dbReference>
<reference evidence="2 3" key="1">
    <citation type="submission" date="2017-05" db="EMBL/GenBank/DDBJ databases">
        <authorList>
            <person name="Varghese N."/>
            <person name="Submissions S."/>
        </authorList>
    </citation>
    <scope>NUCLEOTIDE SEQUENCE [LARGE SCALE GENOMIC DNA]</scope>
    <source>
        <strain evidence="2 3">DSM 21194</strain>
    </source>
</reference>
<dbReference type="Pfam" id="PF06439">
    <property type="entry name" value="3keto-disac_hyd"/>
    <property type="match status" value="1"/>
</dbReference>
<dbReference type="Proteomes" id="UP000317593">
    <property type="component" value="Unassembled WGS sequence"/>
</dbReference>
<feature type="domain" description="PA14" evidence="1">
    <location>
        <begin position="241"/>
        <end position="381"/>
    </location>
</feature>
<dbReference type="InterPro" id="IPR011658">
    <property type="entry name" value="PA14_dom"/>
</dbReference>
<dbReference type="Gene3D" id="2.60.120.560">
    <property type="entry name" value="Exo-inulinase, domain 1"/>
    <property type="match status" value="1"/>
</dbReference>
<evidence type="ECO:0000313" key="3">
    <source>
        <dbReference type="Proteomes" id="UP000317593"/>
    </source>
</evidence>
<dbReference type="InterPro" id="IPR037524">
    <property type="entry name" value="PA14/GLEYA"/>
</dbReference>
<dbReference type="Gene3D" id="2.60.120.380">
    <property type="match status" value="1"/>
</dbReference>
<proteinExistence type="predicted"/>
<dbReference type="InterPro" id="IPR010496">
    <property type="entry name" value="AL/BT2_dom"/>
</dbReference>
<sequence>MVQACGGSHTPQEKVMERLPMKQLSLQNLDSFRETSQNWTLAGQVVADRNKIRDLQGVERTGILVNIPTERHQDHLLTRWMHGDLELEMDFLMPGNSSSGIFLMGRYEIQLHDSWNVKAPQFSDLGGIYQRWDDSKPEGNRGFDGKAPTLNAARAPGLWQHVKIKFSAPEFDQEGDKIANAKFEEVWINGVLVQEDAEISGPTRAAAFEEEAARGPLMIQGDHGPVAIRNVRYKRYDKKSIQLANLDYDYYAGTYDRIPDFDSLQVTESGSTDSLAGNIIDKDDRYALKYTGTLRTPNRGKYLFRLQNAGMVRMKIDDKIIFDQNSYHRMHENHVATVMLDSGRHTFSLEYLDHQNDWYWGLTLFAEGPHLRYQRLHSLSSVPGGGRSLPDIVVESRERVKVLRSFTRHGNTKRTHVVNVGFPNQVNFNYDMGQGALLQAWNGPFINTNEMWVNRGEAQVAKPAGPSLSFDGKPSFATLAGGSSSWPDSVSWDVLQVEGYSISQKGIPVFSYNLDGISIEDRIEGQTHNRRLVRTIRFSADDPRDDFWMHLASGETIEEERQGEYIVGDRSFYLDIEKSAGAEPRIIETEAGQELRLKLLDAASAATITYAVIW</sequence>
<gene>
    <name evidence="2" type="ORF">SAMN06265218_107121</name>
</gene>